<dbReference type="InterPro" id="IPR036070">
    <property type="entry name" value="Nop_dom_sf"/>
</dbReference>
<reference evidence="11" key="1">
    <citation type="submission" date="2018-08" db="EMBL/GenBank/DDBJ databases">
        <title>Draft genome sequence of azole-resistant Aspergillus thermomutatus (Neosartorya pseudofischeri) strain HMR AF 39, isolated from a human nasal aspirate.</title>
        <authorList>
            <person name="Parent-Michaud M."/>
            <person name="Dufresne P.J."/>
            <person name="Fournier E."/>
            <person name="Martineau C."/>
            <person name="Moreira S."/>
            <person name="Perkins V."/>
            <person name="De Repentigny L."/>
            <person name="Dufresne S.F."/>
        </authorList>
    </citation>
    <scope>NUCLEOTIDE SEQUENCE [LARGE SCALE GENOMIC DNA]</scope>
    <source>
        <strain evidence="11">HMR AF 39</strain>
    </source>
</reference>
<comment type="subcellular location">
    <subcellularLocation>
        <location evidence="1">Nucleus</location>
        <location evidence="1">Nucleolus</location>
    </subcellularLocation>
</comment>
<dbReference type="EMBL" id="NKHU02000178">
    <property type="protein sequence ID" value="RHZ49438.1"/>
    <property type="molecule type" value="Genomic_DNA"/>
</dbReference>
<comment type="similarity">
    <text evidence="2">Belongs to the NOP5/NOP56 family.</text>
</comment>
<dbReference type="SUPFAM" id="SSF89124">
    <property type="entry name" value="Nop domain"/>
    <property type="match status" value="1"/>
</dbReference>
<evidence type="ECO:0000256" key="4">
    <source>
        <dbReference type="ARBA" id="ARBA00022517"/>
    </source>
</evidence>
<name>A0A397GIB6_ASPTH</name>
<feature type="compositionally biased region" description="Basic and acidic residues" evidence="9">
    <location>
        <begin position="505"/>
        <end position="515"/>
    </location>
</feature>
<dbReference type="FunFam" id="1.10.246.90:FF:000003">
    <property type="entry name" value="Nucleolar protein 58"/>
    <property type="match status" value="1"/>
</dbReference>
<dbReference type="STRING" id="41047.A0A397GIB6"/>
<dbReference type="VEuPathDB" id="FungiDB:CDV56_100185"/>
<evidence type="ECO:0000313" key="11">
    <source>
        <dbReference type="EMBL" id="RHZ49438.1"/>
    </source>
</evidence>
<evidence type="ECO:0000313" key="12">
    <source>
        <dbReference type="Proteomes" id="UP000215305"/>
    </source>
</evidence>
<dbReference type="InterPro" id="IPR012976">
    <property type="entry name" value="NOSIC"/>
</dbReference>
<dbReference type="GO" id="GO:0031428">
    <property type="term" value="C:box C/D methylation guide snoRNP complex"/>
    <property type="evidence" value="ECO:0007669"/>
    <property type="project" value="InterPro"/>
</dbReference>
<feature type="compositionally biased region" description="Basic and acidic residues" evidence="9">
    <location>
        <begin position="477"/>
        <end position="486"/>
    </location>
</feature>
<dbReference type="Gene3D" id="1.10.287.4070">
    <property type="match status" value="1"/>
</dbReference>
<evidence type="ECO:0000256" key="5">
    <source>
        <dbReference type="ARBA" id="ARBA00022552"/>
    </source>
</evidence>
<gene>
    <name evidence="11" type="primary">NOP58</name>
    <name evidence="11" type="ORF">CDV56_100185</name>
</gene>
<organism evidence="11 12">
    <name type="scientific">Aspergillus thermomutatus</name>
    <name type="common">Neosartorya pseudofischeri</name>
    <dbReference type="NCBI Taxonomy" id="41047"/>
    <lineage>
        <taxon>Eukaryota</taxon>
        <taxon>Fungi</taxon>
        <taxon>Dikarya</taxon>
        <taxon>Ascomycota</taxon>
        <taxon>Pezizomycotina</taxon>
        <taxon>Eurotiomycetes</taxon>
        <taxon>Eurotiomycetidae</taxon>
        <taxon>Eurotiales</taxon>
        <taxon>Aspergillaceae</taxon>
        <taxon>Aspergillus</taxon>
        <taxon>Aspergillus subgen. Fumigati</taxon>
    </lineage>
</organism>
<dbReference type="InterPro" id="IPR012974">
    <property type="entry name" value="NOP58/56_N"/>
</dbReference>
<evidence type="ECO:0000256" key="6">
    <source>
        <dbReference type="ARBA" id="ARBA00023242"/>
    </source>
</evidence>
<dbReference type="AlphaFoldDB" id="A0A397GIB6"/>
<dbReference type="Pfam" id="PF01798">
    <property type="entry name" value="Nop"/>
    <property type="match status" value="1"/>
</dbReference>
<accession>A0A397GIB6</accession>
<dbReference type="GO" id="GO:0006364">
    <property type="term" value="P:rRNA processing"/>
    <property type="evidence" value="ECO:0007669"/>
    <property type="project" value="UniProtKB-KW"/>
</dbReference>
<dbReference type="Pfam" id="PF08156">
    <property type="entry name" value="NOP5NT"/>
    <property type="match status" value="1"/>
</dbReference>
<keyword evidence="4" id="KW-0690">Ribosome biogenesis</keyword>
<feature type="compositionally biased region" description="Basic and acidic residues" evidence="9">
    <location>
        <begin position="557"/>
        <end position="571"/>
    </location>
</feature>
<keyword evidence="12" id="KW-1185">Reference proteome</keyword>
<dbReference type="Gene3D" id="1.10.246.90">
    <property type="entry name" value="Nop domain"/>
    <property type="match status" value="1"/>
</dbReference>
<dbReference type="InterPro" id="IPR045056">
    <property type="entry name" value="Nop56/Nop58"/>
</dbReference>
<dbReference type="RefSeq" id="XP_026612337.1">
    <property type="nucleotide sequence ID" value="XM_026753804.1"/>
</dbReference>
<dbReference type="PANTHER" id="PTHR10894">
    <property type="entry name" value="NUCLEOLAR PROTEIN 5 NUCLEOLAR PROTEIN NOP5 NOP58"/>
    <property type="match status" value="1"/>
</dbReference>
<dbReference type="GO" id="GO:0030515">
    <property type="term" value="F:snoRNA binding"/>
    <property type="evidence" value="ECO:0007669"/>
    <property type="project" value="InterPro"/>
</dbReference>
<dbReference type="OrthoDB" id="6780543at2759"/>
<feature type="compositionally biased region" description="Acidic residues" evidence="9">
    <location>
        <begin position="463"/>
        <end position="476"/>
    </location>
</feature>
<feature type="compositionally biased region" description="Basic residues" evidence="9">
    <location>
        <begin position="581"/>
        <end position="591"/>
    </location>
</feature>
<comment type="caution">
    <text evidence="11">The sequence shown here is derived from an EMBL/GenBank/DDBJ whole genome shotgun (WGS) entry which is preliminary data.</text>
</comment>
<dbReference type="PANTHER" id="PTHR10894:SF1">
    <property type="entry name" value="NUCLEOLAR PROTEIN 58"/>
    <property type="match status" value="1"/>
</dbReference>
<feature type="region of interest" description="Disordered" evidence="9">
    <location>
        <begin position="443"/>
        <end position="591"/>
    </location>
</feature>
<keyword evidence="6" id="KW-0539">Nucleus</keyword>
<evidence type="ECO:0000256" key="7">
    <source>
        <dbReference type="ARBA" id="ARBA00023274"/>
    </source>
</evidence>
<dbReference type="PROSITE" id="PS51358">
    <property type="entry name" value="NOP"/>
    <property type="match status" value="1"/>
</dbReference>
<evidence type="ECO:0000256" key="2">
    <source>
        <dbReference type="ARBA" id="ARBA00009211"/>
    </source>
</evidence>
<sequence length="591" mass="64543">MTLFILTETSAGYALLKAKDKKLLKRDDLATEASTAEGVSNLVKLKSFQKFDSAATALEEVASLVEGKVTPRLASLLDEIKDEKKVSLAVADPKLGNAIGKLPGLSVQLIADSTTTDIYRAIREHLPTLIPGLLPQDMSTMSLGLSHSLARHKLKFSPDKIDTMIVQAISLLDDLDKELNTYAMRVKEWYGWHFPELAKILNDNIAYAKLVLKMGMRSNWETADLAEILPEELEGTVKAAADRSMGTEISQEDLENIQALAEQVVGFAEYRQQLAGYLTARMNAIAPNLTALVGDLVGARLIAHAGSLTNLSKSPASTIQILGAEKALFRALKTKHDTPKYGLIYHASLIGQATGKNKGKMARVLAAKASLGLRVDALAEWDDDATEEDKAALGTEARYNLERKLAAMEGKPLKPRGVAIAPNGASVQPKKFEINEARRYNADADALTSDQPASKKDKKLIEEVSDEEMADADSDEEPKANGAKDDDSSDESEEESSKKHKSKKSKDAELEKLAEKAGLSVKRYKRKLERGEITFDADGNPSAVSKKDLKKAKKEAKKSAKGDEKKRKRSDDGEEADNGEKKKKKKKKGEE</sequence>
<evidence type="ECO:0000256" key="8">
    <source>
        <dbReference type="ARBA" id="ARBA00024837"/>
    </source>
</evidence>
<dbReference type="InterPro" id="IPR002687">
    <property type="entry name" value="Nop_dom"/>
</dbReference>
<dbReference type="InterPro" id="IPR042239">
    <property type="entry name" value="Nop_C"/>
</dbReference>
<evidence type="ECO:0000259" key="10">
    <source>
        <dbReference type="PROSITE" id="PS51358"/>
    </source>
</evidence>
<comment type="function">
    <text evidence="8">Required for pre-18S rRNA processing. May bind microtubules.</text>
</comment>
<keyword evidence="5" id="KW-0698">rRNA processing</keyword>
<dbReference type="Proteomes" id="UP000215305">
    <property type="component" value="Unassembled WGS sequence"/>
</dbReference>
<evidence type="ECO:0000256" key="1">
    <source>
        <dbReference type="ARBA" id="ARBA00004604"/>
    </source>
</evidence>
<dbReference type="SMART" id="SM00931">
    <property type="entry name" value="NOSIC"/>
    <property type="match status" value="1"/>
</dbReference>
<proteinExistence type="inferred from homology"/>
<dbReference type="GO" id="GO:0032040">
    <property type="term" value="C:small-subunit processome"/>
    <property type="evidence" value="ECO:0007669"/>
    <property type="project" value="InterPro"/>
</dbReference>
<feature type="domain" description="Nop" evidence="10">
    <location>
        <begin position="285"/>
        <end position="410"/>
    </location>
</feature>
<feature type="compositionally biased region" description="Basic and acidic residues" evidence="9">
    <location>
        <begin position="453"/>
        <end position="462"/>
    </location>
</feature>
<evidence type="ECO:0000256" key="9">
    <source>
        <dbReference type="SAM" id="MobiDB-lite"/>
    </source>
</evidence>
<protein>
    <recommendedName>
        <fullName evidence="3">Nucleolar protein 58</fullName>
    </recommendedName>
</protein>
<dbReference type="GeneID" id="38122159"/>
<evidence type="ECO:0000256" key="3">
    <source>
        <dbReference type="ARBA" id="ARBA00020379"/>
    </source>
</evidence>
<keyword evidence="7" id="KW-0687">Ribonucleoprotein</keyword>
<dbReference type="FunFam" id="1.10.287.4070:FF:000001">
    <property type="entry name" value="Probable Nucleolar protein 58"/>
    <property type="match status" value="1"/>
</dbReference>